<keyword evidence="3" id="KW-1185">Reference proteome</keyword>
<name>A0A9W6JK16_9HYPH</name>
<comment type="caution">
    <text evidence="2">The sequence shown here is derived from an EMBL/GenBank/DDBJ whole genome shotgun (WGS) entry which is preliminary data.</text>
</comment>
<reference evidence="2" key="1">
    <citation type="journal article" date="2014" name="Int. J. Syst. Evol. Microbiol.">
        <title>Complete genome sequence of Corynebacterium casei LMG S-19264T (=DSM 44701T), isolated from a smear-ripened cheese.</title>
        <authorList>
            <consortium name="US DOE Joint Genome Institute (JGI-PGF)"/>
            <person name="Walter F."/>
            <person name="Albersmeier A."/>
            <person name="Kalinowski J."/>
            <person name="Ruckert C."/>
        </authorList>
    </citation>
    <scope>NUCLEOTIDE SEQUENCE</scope>
    <source>
        <strain evidence="2">VKM B-2555</strain>
    </source>
</reference>
<organism evidence="2 3">
    <name type="scientific">Methylopila jiangsuensis</name>
    <dbReference type="NCBI Taxonomy" id="586230"/>
    <lineage>
        <taxon>Bacteria</taxon>
        <taxon>Pseudomonadati</taxon>
        <taxon>Pseudomonadota</taxon>
        <taxon>Alphaproteobacteria</taxon>
        <taxon>Hyphomicrobiales</taxon>
        <taxon>Methylopilaceae</taxon>
        <taxon>Methylopila</taxon>
    </lineage>
</organism>
<feature type="compositionally biased region" description="Basic and acidic residues" evidence="1">
    <location>
        <begin position="31"/>
        <end position="46"/>
    </location>
</feature>
<reference evidence="2" key="2">
    <citation type="submission" date="2023-01" db="EMBL/GenBank/DDBJ databases">
        <authorList>
            <person name="Sun Q."/>
            <person name="Evtushenko L."/>
        </authorList>
    </citation>
    <scope>NUCLEOTIDE SEQUENCE</scope>
    <source>
        <strain evidence="2">VKM B-2555</strain>
    </source>
</reference>
<dbReference type="Proteomes" id="UP001143364">
    <property type="component" value="Unassembled WGS sequence"/>
</dbReference>
<evidence type="ECO:0000313" key="3">
    <source>
        <dbReference type="Proteomes" id="UP001143364"/>
    </source>
</evidence>
<evidence type="ECO:0000256" key="1">
    <source>
        <dbReference type="SAM" id="MobiDB-lite"/>
    </source>
</evidence>
<dbReference type="EMBL" id="BSFK01000010">
    <property type="protein sequence ID" value="GLK76943.1"/>
    <property type="molecule type" value="Genomic_DNA"/>
</dbReference>
<feature type="region of interest" description="Disordered" evidence="1">
    <location>
        <begin position="1"/>
        <end position="53"/>
    </location>
</feature>
<protein>
    <submittedName>
        <fullName evidence="2">Uncharacterized protein</fullName>
    </submittedName>
</protein>
<dbReference type="AlphaFoldDB" id="A0A9W6JK16"/>
<evidence type="ECO:0000313" key="2">
    <source>
        <dbReference type="EMBL" id="GLK76943.1"/>
    </source>
</evidence>
<accession>A0A9W6JK16</accession>
<gene>
    <name evidence="2" type="ORF">GCM10008171_21970</name>
</gene>
<sequence length="53" mass="5638">MEEGRPSYTAFGPTSTPDRGTRPHGWIAAAEPRRDGRKAGTARRSDPAGSVAK</sequence>
<proteinExistence type="predicted"/>